<evidence type="ECO:0000259" key="6">
    <source>
        <dbReference type="Pfam" id="PF13860"/>
    </source>
</evidence>
<keyword evidence="8" id="KW-0966">Cell projection</keyword>
<evidence type="ECO:0000259" key="7">
    <source>
        <dbReference type="Pfam" id="PF13861"/>
    </source>
</evidence>
<comment type="similarity">
    <text evidence="1 5">Belongs to the FlgD family.</text>
</comment>
<organism evidence="8 9">
    <name type="scientific">Pelagibacterium flavum</name>
    <dbReference type="NCBI Taxonomy" id="2984530"/>
    <lineage>
        <taxon>Bacteria</taxon>
        <taxon>Pseudomonadati</taxon>
        <taxon>Pseudomonadota</taxon>
        <taxon>Alphaproteobacteria</taxon>
        <taxon>Hyphomicrobiales</taxon>
        <taxon>Devosiaceae</taxon>
        <taxon>Pelagibacterium</taxon>
    </lineage>
</organism>
<dbReference type="InterPro" id="IPR005648">
    <property type="entry name" value="FlgD"/>
</dbReference>
<feature type="domain" description="FlgD Tudor-like" evidence="7">
    <location>
        <begin position="84"/>
        <end position="213"/>
    </location>
</feature>
<keyword evidence="3 5" id="KW-1005">Bacterial flagellum biogenesis</keyword>
<dbReference type="InterPro" id="IPR025965">
    <property type="entry name" value="FlgD/Vpr_Ig-like"/>
</dbReference>
<evidence type="ECO:0000256" key="1">
    <source>
        <dbReference type="ARBA" id="ARBA00010577"/>
    </source>
</evidence>
<dbReference type="Gene3D" id="2.60.40.4070">
    <property type="match status" value="1"/>
</dbReference>
<gene>
    <name evidence="8" type="ORF">OF122_04790</name>
</gene>
<evidence type="ECO:0000313" key="8">
    <source>
        <dbReference type="EMBL" id="UYQ73083.1"/>
    </source>
</evidence>
<dbReference type="RefSeq" id="WP_264226673.1">
    <property type="nucleotide sequence ID" value="NZ_CP107716.1"/>
</dbReference>
<keyword evidence="8" id="KW-0969">Cilium</keyword>
<evidence type="ECO:0000256" key="4">
    <source>
        <dbReference type="ARBA" id="ARBA00024746"/>
    </source>
</evidence>
<evidence type="ECO:0000256" key="5">
    <source>
        <dbReference type="RuleBase" id="RU362076"/>
    </source>
</evidence>
<dbReference type="InterPro" id="IPR025963">
    <property type="entry name" value="FLgD_Tudor"/>
</dbReference>
<sequence length="233" mass="24775">MVDSVSGTSTTSSSDLGTSRKTIADNFDTFLQLLITQLKNQNPLEPLDTNQFTQQLVQFTSVEQQLKTNEFLEAMMQSSQNSTNAQAVSYVGKTVTASGATTDLIDGVANWIYRVDAAAENTNITIKDSSGNVVYTENLSLAAGTDQIVWDGTTSSGTKLTSGQFTITIDARDANGTYVPVTTEMQGVVEGVDVSGSEPYILIGDLRIPLSSISAVHSTAADPETPETEQEAA</sequence>
<dbReference type="Pfam" id="PF03963">
    <property type="entry name" value="FlgD"/>
    <property type="match status" value="1"/>
</dbReference>
<dbReference type="Gene3D" id="2.30.30.910">
    <property type="match status" value="1"/>
</dbReference>
<keyword evidence="8" id="KW-0282">Flagellum</keyword>
<accession>A0ABY6IR51</accession>
<keyword evidence="9" id="KW-1185">Reference proteome</keyword>
<evidence type="ECO:0000256" key="3">
    <source>
        <dbReference type="ARBA" id="ARBA00022795"/>
    </source>
</evidence>
<dbReference type="EMBL" id="CP107716">
    <property type="protein sequence ID" value="UYQ73083.1"/>
    <property type="molecule type" value="Genomic_DNA"/>
</dbReference>
<name>A0ABY6IR51_9HYPH</name>
<evidence type="ECO:0000256" key="2">
    <source>
        <dbReference type="ARBA" id="ARBA00016013"/>
    </source>
</evidence>
<dbReference type="Pfam" id="PF13861">
    <property type="entry name" value="FLgD_tudor"/>
    <property type="match status" value="1"/>
</dbReference>
<dbReference type="Proteomes" id="UP001163882">
    <property type="component" value="Chromosome"/>
</dbReference>
<comment type="function">
    <text evidence="4 5">Required for flagellar hook formation. May act as a scaffolding protein.</text>
</comment>
<reference evidence="8" key="1">
    <citation type="submission" date="2022-10" db="EMBL/GenBank/DDBJ databases">
        <title>YIM 151497 complete genome.</title>
        <authorList>
            <person name="Chen X."/>
        </authorList>
    </citation>
    <scope>NUCLEOTIDE SEQUENCE</scope>
    <source>
        <strain evidence="8">YIM 151497</strain>
    </source>
</reference>
<dbReference type="Pfam" id="PF13860">
    <property type="entry name" value="FlgD_ig"/>
    <property type="match status" value="1"/>
</dbReference>
<protein>
    <recommendedName>
        <fullName evidence="2 5">Basal-body rod modification protein FlgD</fullName>
    </recommendedName>
</protein>
<evidence type="ECO:0000313" key="9">
    <source>
        <dbReference type="Proteomes" id="UP001163882"/>
    </source>
</evidence>
<feature type="domain" description="FlgD/Vpr Ig-like" evidence="6">
    <location>
        <begin position="109"/>
        <end position="173"/>
    </location>
</feature>
<proteinExistence type="inferred from homology"/>